<evidence type="ECO:0000313" key="2">
    <source>
        <dbReference type="EMBL" id="KSU18355.1"/>
    </source>
</evidence>
<dbReference type="SUPFAM" id="SSF55729">
    <property type="entry name" value="Acyl-CoA N-acyltransferases (Nat)"/>
    <property type="match status" value="1"/>
</dbReference>
<proteinExistence type="predicted"/>
<dbReference type="EMBL" id="LKLU01000132">
    <property type="protein sequence ID" value="KSU18355.1"/>
    <property type="molecule type" value="Genomic_DNA"/>
</dbReference>
<protein>
    <submittedName>
        <fullName evidence="2">Acetyltransferase</fullName>
    </submittedName>
</protein>
<dbReference type="RefSeq" id="WP_058212154.1">
    <property type="nucleotide sequence ID" value="NZ_CAKMBL010000005.1"/>
</dbReference>
<dbReference type="PATRIC" id="fig|1360.114.peg.1531"/>
<dbReference type="Gene3D" id="3.40.630.30">
    <property type="match status" value="1"/>
</dbReference>
<comment type="caution">
    <text evidence="2">The sequence shown here is derived from an EMBL/GenBank/DDBJ whole genome shotgun (WGS) entry which is preliminary data.</text>
</comment>
<dbReference type="InterPro" id="IPR000182">
    <property type="entry name" value="GNAT_dom"/>
</dbReference>
<dbReference type="PROSITE" id="PS51186">
    <property type="entry name" value="GNAT"/>
    <property type="match status" value="1"/>
</dbReference>
<dbReference type="Pfam" id="PF00583">
    <property type="entry name" value="Acetyltransf_1"/>
    <property type="match status" value="1"/>
</dbReference>
<name>A0A0V8DXT2_LACLL</name>
<evidence type="ECO:0000313" key="3">
    <source>
        <dbReference type="Proteomes" id="UP000053719"/>
    </source>
</evidence>
<gene>
    <name evidence="2" type="ORF">M20_2309</name>
</gene>
<keyword evidence="2" id="KW-0808">Transferase</keyword>
<dbReference type="InterPro" id="IPR016181">
    <property type="entry name" value="Acyl_CoA_acyltransferase"/>
</dbReference>
<sequence length="139" mass="16179">MNIKEIDYKENAKISAEMLDKYTKNKKPEALDILRQKISFVLEDEGQIVSRLTGSISFNGLHIELFITDSNTRGKGYGTEIFKFVEELAREKGCHYIVLETMSFNAPRFYINRGFEIIKKVDNTPIEGESFYFMFKSLR</sequence>
<dbReference type="GO" id="GO:0016747">
    <property type="term" value="F:acyltransferase activity, transferring groups other than amino-acyl groups"/>
    <property type="evidence" value="ECO:0007669"/>
    <property type="project" value="InterPro"/>
</dbReference>
<dbReference type="AlphaFoldDB" id="A0A0V8DXT2"/>
<evidence type="ECO:0000259" key="1">
    <source>
        <dbReference type="PROSITE" id="PS51186"/>
    </source>
</evidence>
<reference evidence="3" key="1">
    <citation type="submission" date="2015-10" db="EMBL/GenBank/DDBJ databases">
        <title>Draft Genome Sequences of 11 Lactococcus lactis subspecies cremoris strains.</title>
        <authorList>
            <person name="Wels M."/>
            <person name="Backus L."/>
            <person name="Boekhorst J."/>
            <person name="Dijkstra A."/>
            <person name="Beerthuizen M."/>
            <person name="Kelly W."/>
            <person name="Siezen R."/>
            <person name="Bachmann H."/>
            <person name="Van Hijum S."/>
        </authorList>
    </citation>
    <scope>NUCLEOTIDE SEQUENCE [LARGE SCALE GENOMIC DNA]</scope>
    <source>
        <strain evidence="3">M20</strain>
    </source>
</reference>
<organism evidence="2 3">
    <name type="scientific">Lactococcus lactis subsp. lactis</name>
    <name type="common">Streptococcus lactis</name>
    <dbReference type="NCBI Taxonomy" id="1360"/>
    <lineage>
        <taxon>Bacteria</taxon>
        <taxon>Bacillati</taxon>
        <taxon>Bacillota</taxon>
        <taxon>Bacilli</taxon>
        <taxon>Lactobacillales</taxon>
        <taxon>Streptococcaceae</taxon>
        <taxon>Lactococcus</taxon>
    </lineage>
</organism>
<dbReference type="CDD" id="cd04301">
    <property type="entry name" value="NAT_SF"/>
    <property type="match status" value="1"/>
</dbReference>
<dbReference type="Proteomes" id="UP000053719">
    <property type="component" value="Unassembled WGS sequence"/>
</dbReference>
<accession>A0A0V8DXT2</accession>
<feature type="domain" description="N-acetyltransferase" evidence="1">
    <location>
        <begin position="1"/>
        <end position="139"/>
    </location>
</feature>